<dbReference type="InterPro" id="IPR011022">
    <property type="entry name" value="Arrestin_C-like"/>
</dbReference>
<comment type="similarity">
    <text evidence="1">Belongs to the arrestin family.</text>
</comment>
<dbReference type="AlphaFoldDB" id="A0A2T2N8I5"/>
<dbReference type="Pfam" id="PF00339">
    <property type="entry name" value="Arrestin_N"/>
    <property type="match status" value="1"/>
</dbReference>
<dbReference type="InterPro" id="IPR011021">
    <property type="entry name" value="Arrestin-like_N"/>
</dbReference>
<dbReference type="GO" id="GO:0031625">
    <property type="term" value="F:ubiquitin protein ligase binding"/>
    <property type="evidence" value="ECO:0007669"/>
    <property type="project" value="TreeGrafter"/>
</dbReference>
<dbReference type="InterPro" id="IPR050357">
    <property type="entry name" value="Arrestin_domain-protein"/>
</dbReference>
<dbReference type="PANTHER" id="PTHR11188:SF17">
    <property type="entry name" value="FI21816P1"/>
    <property type="match status" value="1"/>
</dbReference>
<accession>A0A2T2N8I5</accession>
<dbReference type="InterPro" id="IPR014756">
    <property type="entry name" value="Ig_E-set"/>
</dbReference>
<evidence type="ECO:0000259" key="4">
    <source>
        <dbReference type="Pfam" id="PF02752"/>
    </source>
</evidence>
<dbReference type="InterPro" id="IPR014752">
    <property type="entry name" value="Arrestin-like_C"/>
</dbReference>
<gene>
    <name evidence="5" type="ORF">BS50DRAFT_625150</name>
</gene>
<dbReference type="GO" id="GO:0030674">
    <property type="term" value="F:protein-macromolecule adaptor activity"/>
    <property type="evidence" value="ECO:0007669"/>
    <property type="project" value="TreeGrafter"/>
</dbReference>
<dbReference type="PANTHER" id="PTHR11188">
    <property type="entry name" value="ARRESTIN DOMAIN CONTAINING PROTEIN"/>
    <property type="match status" value="1"/>
</dbReference>
<evidence type="ECO:0000259" key="3">
    <source>
        <dbReference type="Pfam" id="PF00339"/>
    </source>
</evidence>
<keyword evidence="6" id="KW-1185">Reference proteome</keyword>
<evidence type="ECO:0000313" key="5">
    <source>
        <dbReference type="EMBL" id="PSN61762.1"/>
    </source>
</evidence>
<dbReference type="Gene3D" id="2.60.40.640">
    <property type="match status" value="1"/>
</dbReference>
<name>A0A2T2N8I5_CORCC</name>
<evidence type="ECO:0000256" key="1">
    <source>
        <dbReference type="ARBA" id="ARBA00005298"/>
    </source>
</evidence>
<dbReference type="STRING" id="1448308.A0A2T2N8I5"/>
<dbReference type="Proteomes" id="UP000240883">
    <property type="component" value="Unassembled WGS sequence"/>
</dbReference>
<dbReference type="GO" id="GO:0070086">
    <property type="term" value="P:ubiquitin-dependent endocytosis"/>
    <property type="evidence" value="ECO:0007669"/>
    <property type="project" value="TreeGrafter"/>
</dbReference>
<feature type="domain" description="Arrestin C-terminal-like" evidence="4">
    <location>
        <begin position="185"/>
        <end position="315"/>
    </location>
</feature>
<organism evidence="5 6">
    <name type="scientific">Corynespora cassiicola Philippines</name>
    <dbReference type="NCBI Taxonomy" id="1448308"/>
    <lineage>
        <taxon>Eukaryota</taxon>
        <taxon>Fungi</taxon>
        <taxon>Dikarya</taxon>
        <taxon>Ascomycota</taxon>
        <taxon>Pezizomycotina</taxon>
        <taxon>Dothideomycetes</taxon>
        <taxon>Pleosporomycetidae</taxon>
        <taxon>Pleosporales</taxon>
        <taxon>Corynesporascaceae</taxon>
        <taxon>Corynespora</taxon>
    </lineage>
</organism>
<protein>
    <recommendedName>
        <fullName evidence="7">Arrestin-like N-terminal domain-containing protein</fullName>
    </recommendedName>
</protein>
<dbReference type="OrthoDB" id="2333384at2759"/>
<feature type="domain" description="Arrestin-like N-terminal" evidence="3">
    <location>
        <begin position="40"/>
        <end position="165"/>
    </location>
</feature>
<dbReference type="EMBL" id="KZ678143">
    <property type="protein sequence ID" value="PSN61762.1"/>
    <property type="molecule type" value="Genomic_DNA"/>
</dbReference>
<dbReference type="GO" id="GO:0005829">
    <property type="term" value="C:cytosol"/>
    <property type="evidence" value="ECO:0007669"/>
    <property type="project" value="TreeGrafter"/>
</dbReference>
<dbReference type="GO" id="GO:0005886">
    <property type="term" value="C:plasma membrane"/>
    <property type="evidence" value="ECO:0007669"/>
    <property type="project" value="TreeGrafter"/>
</dbReference>
<comment type="subunit">
    <text evidence="2">Interacts with hulA.</text>
</comment>
<dbReference type="SUPFAM" id="SSF81296">
    <property type="entry name" value="E set domains"/>
    <property type="match status" value="1"/>
</dbReference>
<proteinExistence type="inferred from homology"/>
<dbReference type="Pfam" id="PF02752">
    <property type="entry name" value="Arrestin_C"/>
    <property type="match status" value="1"/>
</dbReference>
<sequence length="449" mass="51579">MFAADQLPFGQRAFKKLEVRLDNPTLYIPASRTGENPQLHVRGRVVMMNREEFSFDLLKVEVKGVRQITWYTNAVNPQCIRNDDTVLSKESILFPLPRMDTHQTAYTIRPGNHVWPFCIALGNDIEESIDGLRSNFVRYEVNAWIGCSGIFASSLTASQRFRVVRTSEHDILNSIEDDRTVSSAWEEYLRYYISVPQSPHYWGHPIPVTFEVEKLAEDTQIENIRCRFVETSCFRAKKYGRDLNHQKLTLVAHVEASHKDNSVLNLERTTNNCGMHRFRTNLKLPQTLRDCRQSADTSKIQITHSLEVQMQMRNGHGIAFDDQDNALSIELPKALSHPASGFLYKIKCPPPFDNHSQDPIYRPGMLTKAEEEQEEVGTESSGISHEPYILLQTTQPPLYLISLRARETYSRPELSTEALYQTPTYESALATPESYTDVYDRPPAYMIER</sequence>
<evidence type="ECO:0000256" key="2">
    <source>
        <dbReference type="ARBA" id="ARBA00038766"/>
    </source>
</evidence>
<evidence type="ECO:0000313" key="6">
    <source>
        <dbReference type="Proteomes" id="UP000240883"/>
    </source>
</evidence>
<evidence type="ECO:0008006" key="7">
    <source>
        <dbReference type="Google" id="ProtNLM"/>
    </source>
</evidence>
<reference evidence="5 6" key="1">
    <citation type="journal article" date="2018" name="Front. Microbiol.">
        <title>Genome-Wide Analysis of Corynespora cassiicola Leaf Fall Disease Putative Effectors.</title>
        <authorList>
            <person name="Lopez D."/>
            <person name="Ribeiro S."/>
            <person name="Label P."/>
            <person name="Fumanal B."/>
            <person name="Venisse J.S."/>
            <person name="Kohler A."/>
            <person name="de Oliveira R.R."/>
            <person name="Labutti K."/>
            <person name="Lipzen A."/>
            <person name="Lail K."/>
            <person name="Bauer D."/>
            <person name="Ohm R.A."/>
            <person name="Barry K.W."/>
            <person name="Spatafora J."/>
            <person name="Grigoriev I.V."/>
            <person name="Martin F.M."/>
            <person name="Pujade-Renaud V."/>
        </authorList>
    </citation>
    <scope>NUCLEOTIDE SEQUENCE [LARGE SCALE GENOMIC DNA]</scope>
    <source>
        <strain evidence="5 6">Philippines</strain>
    </source>
</reference>